<proteinExistence type="predicted"/>
<name>A0A1H5ZPI8_9RHOB</name>
<evidence type="ECO:0000313" key="2">
    <source>
        <dbReference type="EMBL" id="SEG37665.1"/>
    </source>
</evidence>
<evidence type="ECO:0000256" key="1">
    <source>
        <dbReference type="SAM" id="Coils"/>
    </source>
</evidence>
<dbReference type="RefSeq" id="WP_146064275.1">
    <property type="nucleotide sequence ID" value="NZ_FNVD01000058.1"/>
</dbReference>
<evidence type="ECO:0000313" key="3">
    <source>
        <dbReference type="Proteomes" id="UP000236742"/>
    </source>
</evidence>
<sequence>MSHISPIEHGILRGHVYNLRNDIEILTQQKIELISMVENHRARIRKLEAENAALRKKVDEISEELIDYQLSTAKLRTHVHAEQKISWALMTYIDELTKHQNIFRIEKKNFIVETVPSGKRKGKPITLKDEYYLKAFKEYYEKRYKEKYKKYISDWKSFLHSKIDY</sequence>
<dbReference type="Proteomes" id="UP000236742">
    <property type="component" value="Unassembled WGS sequence"/>
</dbReference>
<gene>
    <name evidence="2" type="ORF">SAMN05421751_1581</name>
</gene>
<keyword evidence="1" id="KW-0175">Coiled coil</keyword>
<keyword evidence="3" id="KW-1185">Reference proteome</keyword>
<reference evidence="2 3" key="1">
    <citation type="submission" date="2016-10" db="EMBL/GenBank/DDBJ databases">
        <authorList>
            <person name="de Groot N.N."/>
        </authorList>
    </citation>
    <scope>NUCLEOTIDE SEQUENCE [LARGE SCALE GENOMIC DNA]</scope>
    <source>
        <strain evidence="2 3">DSM 23413</strain>
    </source>
</reference>
<accession>A0A1H5ZPI8</accession>
<protein>
    <submittedName>
        <fullName evidence="2">Uncharacterized protein</fullName>
    </submittedName>
</protein>
<feature type="coiled-coil region" evidence="1">
    <location>
        <begin position="30"/>
        <end position="71"/>
    </location>
</feature>
<organism evidence="2 3">
    <name type="scientific">Jhaorihella thermophila</name>
    <dbReference type="NCBI Taxonomy" id="488547"/>
    <lineage>
        <taxon>Bacteria</taxon>
        <taxon>Pseudomonadati</taxon>
        <taxon>Pseudomonadota</taxon>
        <taxon>Alphaproteobacteria</taxon>
        <taxon>Rhodobacterales</taxon>
        <taxon>Paracoccaceae</taxon>
        <taxon>Jhaorihella</taxon>
    </lineage>
</organism>
<dbReference type="AlphaFoldDB" id="A0A1H5ZPI8"/>
<dbReference type="EMBL" id="FNVD01000058">
    <property type="protein sequence ID" value="SEG37665.1"/>
    <property type="molecule type" value="Genomic_DNA"/>
</dbReference>